<feature type="region of interest" description="Disordered" evidence="1">
    <location>
        <begin position="1"/>
        <end position="42"/>
    </location>
</feature>
<comment type="caution">
    <text evidence="3">The sequence shown here is derived from an EMBL/GenBank/DDBJ whole genome shotgun (WGS) entry which is preliminary data.</text>
</comment>
<feature type="compositionally biased region" description="Basic residues" evidence="1">
    <location>
        <begin position="26"/>
        <end position="39"/>
    </location>
</feature>
<sequence>MYSSGCNSLQPKDSGNDTTTPSSHALRQKREKALRKRVSKTTPSKRINPAMYDQIRTPVGFKFCISWYRANPADVFASATAMVVLDVLPAYVALQLAWFRVFFNAVVGMFAGIPAGAYSFSLMTIDEGLLYYAAVGSWVFLEFRYLGNCCGRCFCTLTADLTAAASAYDDLCGSWKFAA</sequence>
<evidence type="ECO:0000256" key="2">
    <source>
        <dbReference type="SAM" id="Phobius"/>
    </source>
</evidence>
<proteinExistence type="predicted"/>
<keyword evidence="2" id="KW-1133">Transmembrane helix</keyword>
<evidence type="ECO:0000313" key="4">
    <source>
        <dbReference type="Proteomes" id="UP001279734"/>
    </source>
</evidence>
<feature type="transmembrane region" description="Helical" evidence="2">
    <location>
        <begin position="75"/>
        <end position="94"/>
    </location>
</feature>
<reference evidence="3" key="1">
    <citation type="submission" date="2023-05" db="EMBL/GenBank/DDBJ databases">
        <title>Nepenthes gracilis genome sequencing.</title>
        <authorList>
            <person name="Fukushima K."/>
        </authorList>
    </citation>
    <scope>NUCLEOTIDE SEQUENCE</scope>
    <source>
        <strain evidence="3">SING2019-196</strain>
    </source>
</reference>
<evidence type="ECO:0000313" key="3">
    <source>
        <dbReference type="EMBL" id="GMH22087.1"/>
    </source>
</evidence>
<keyword evidence="2" id="KW-0812">Transmembrane</keyword>
<keyword evidence="4" id="KW-1185">Reference proteome</keyword>
<dbReference type="AlphaFoldDB" id="A0AAD3T3J4"/>
<dbReference type="Proteomes" id="UP001279734">
    <property type="component" value="Unassembled WGS sequence"/>
</dbReference>
<protein>
    <submittedName>
        <fullName evidence="3">Uncharacterized protein</fullName>
    </submittedName>
</protein>
<dbReference type="EMBL" id="BSYO01000024">
    <property type="protein sequence ID" value="GMH22087.1"/>
    <property type="molecule type" value="Genomic_DNA"/>
</dbReference>
<feature type="transmembrane region" description="Helical" evidence="2">
    <location>
        <begin position="101"/>
        <end position="123"/>
    </location>
</feature>
<evidence type="ECO:0000256" key="1">
    <source>
        <dbReference type="SAM" id="MobiDB-lite"/>
    </source>
</evidence>
<name>A0AAD3T3J4_NEPGR</name>
<organism evidence="3 4">
    <name type="scientific">Nepenthes gracilis</name>
    <name type="common">Slender pitcher plant</name>
    <dbReference type="NCBI Taxonomy" id="150966"/>
    <lineage>
        <taxon>Eukaryota</taxon>
        <taxon>Viridiplantae</taxon>
        <taxon>Streptophyta</taxon>
        <taxon>Embryophyta</taxon>
        <taxon>Tracheophyta</taxon>
        <taxon>Spermatophyta</taxon>
        <taxon>Magnoliopsida</taxon>
        <taxon>eudicotyledons</taxon>
        <taxon>Gunneridae</taxon>
        <taxon>Pentapetalae</taxon>
        <taxon>Caryophyllales</taxon>
        <taxon>Nepenthaceae</taxon>
        <taxon>Nepenthes</taxon>
    </lineage>
</organism>
<keyword evidence="2" id="KW-0472">Membrane</keyword>
<gene>
    <name evidence="3" type="ORF">Nepgr_023930</name>
</gene>
<feature type="compositionally biased region" description="Polar residues" evidence="1">
    <location>
        <begin position="1"/>
        <end position="25"/>
    </location>
</feature>
<feature type="transmembrane region" description="Helical" evidence="2">
    <location>
        <begin position="129"/>
        <end position="147"/>
    </location>
</feature>
<accession>A0AAD3T3J4</accession>